<dbReference type="SUPFAM" id="SSF53098">
    <property type="entry name" value="Ribonuclease H-like"/>
    <property type="match status" value="1"/>
</dbReference>
<evidence type="ECO:0000313" key="4">
    <source>
        <dbReference type="Proteomes" id="UP000664414"/>
    </source>
</evidence>
<sequence>MSRICKALEVSRSNLYERLRKPSGARKKSVRIQDQKLLPLIRQITDERPTYGYRRVTAFLRKSLDQAINPKRVYRVMKEHSLLLQKHGKRPIRVHDGKIITLKSNLRWCSDHFSIQCWNGDQVHIVFALDCHDREVLSWMASNTGIDGQMIRDLMIDCVESRFGSVSHLPHKLQWLSDNGPAYVARSTIHFGRSLGFELPIAQRAIGWQKPL</sequence>
<comment type="caution">
    <text evidence="3">The sequence shown here is derived from an EMBL/GenBank/DDBJ whole genome shotgun (WGS) entry which is preliminary data.</text>
</comment>
<evidence type="ECO:0000259" key="1">
    <source>
        <dbReference type="Pfam" id="PF00665"/>
    </source>
</evidence>
<dbReference type="PANTHER" id="PTHR47515">
    <property type="entry name" value="LOW CALCIUM RESPONSE LOCUS PROTEIN T"/>
    <property type="match status" value="1"/>
</dbReference>
<dbReference type="InterPro" id="IPR025948">
    <property type="entry name" value="HTH-like_dom"/>
</dbReference>
<evidence type="ECO:0000313" key="3">
    <source>
        <dbReference type="EMBL" id="MBN9413690.1"/>
    </source>
</evidence>
<accession>A0A8J7PK61</accession>
<feature type="domain" description="HTH-like" evidence="2">
    <location>
        <begin position="34"/>
        <end position="90"/>
    </location>
</feature>
<dbReference type="AlphaFoldDB" id="A0A8J7PK61"/>
<name>A0A8J7PK61_9PROT</name>
<dbReference type="PANTHER" id="PTHR47515:SF2">
    <property type="entry name" value="INTEGRASE CORE DOMAIN PROTEIN"/>
    <property type="match status" value="1"/>
</dbReference>
<dbReference type="Proteomes" id="UP000664414">
    <property type="component" value="Unassembled WGS sequence"/>
</dbReference>
<evidence type="ECO:0000259" key="2">
    <source>
        <dbReference type="Pfam" id="PF13276"/>
    </source>
</evidence>
<reference evidence="3" key="1">
    <citation type="submission" date="2021-02" db="EMBL/GenBank/DDBJ databases">
        <title>Thiocyanate and organic carbon inputs drive convergent selection for specific autotrophic Afipia and Thiobacillus strains within complex microbiomes.</title>
        <authorList>
            <person name="Huddy R.J."/>
            <person name="Sachdeva R."/>
            <person name="Kadzinga F."/>
            <person name="Kantor R.S."/>
            <person name="Harrison S.T.L."/>
            <person name="Banfield J.F."/>
        </authorList>
    </citation>
    <scope>NUCLEOTIDE SEQUENCE</scope>
    <source>
        <strain evidence="3">SCN18_10_11_15_R4_P_38_20</strain>
    </source>
</reference>
<proteinExistence type="predicted"/>
<gene>
    <name evidence="3" type="ORF">J0H12_07220</name>
</gene>
<dbReference type="Pfam" id="PF13276">
    <property type="entry name" value="HTH_21"/>
    <property type="match status" value="1"/>
</dbReference>
<dbReference type="EMBL" id="JAFKGL010000033">
    <property type="protein sequence ID" value="MBN9413690.1"/>
    <property type="molecule type" value="Genomic_DNA"/>
</dbReference>
<dbReference type="GO" id="GO:0015074">
    <property type="term" value="P:DNA integration"/>
    <property type="evidence" value="ECO:0007669"/>
    <property type="project" value="InterPro"/>
</dbReference>
<feature type="domain" description="Integrase catalytic" evidence="1">
    <location>
        <begin position="103"/>
        <end position="199"/>
    </location>
</feature>
<dbReference type="Pfam" id="PF00665">
    <property type="entry name" value="rve"/>
    <property type="match status" value="1"/>
</dbReference>
<organism evidence="3 4">
    <name type="scientific">Candidatus Paracaedimonas acanthamoebae</name>
    <dbReference type="NCBI Taxonomy" id="244581"/>
    <lineage>
        <taxon>Bacteria</taxon>
        <taxon>Pseudomonadati</taxon>
        <taxon>Pseudomonadota</taxon>
        <taxon>Alphaproteobacteria</taxon>
        <taxon>Holosporales</taxon>
        <taxon>Caedimonadaceae</taxon>
        <taxon>Candidatus Paracaedimonas</taxon>
    </lineage>
</organism>
<dbReference type="InterPro" id="IPR001584">
    <property type="entry name" value="Integrase_cat-core"/>
</dbReference>
<dbReference type="InterPro" id="IPR012337">
    <property type="entry name" value="RNaseH-like_sf"/>
</dbReference>
<protein>
    <submittedName>
        <fullName evidence="3">IS3 family transposase</fullName>
    </submittedName>
</protein>